<accession>A0ABN1WVD8</accession>
<dbReference type="HAMAP" id="MF_01114">
    <property type="entry name" value="RecX"/>
    <property type="match status" value="1"/>
</dbReference>
<comment type="caution">
    <text evidence="10">The sequence shown here is derived from an EMBL/GenBank/DDBJ whole genome shotgun (WGS) entry which is preliminary data.</text>
</comment>
<protein>
    <recommendedName>
        <fullName evidence="3 5">Regulatory protein RecX</fullName>
    </recommendedName>
</protein>
<organism evidence="10 11">
    <name type="scientific">Kitasatospora nipponensis</name>
    <dbReference type="NCBI Taxonomy" id="258049"/>
    <lineage>
        <taxon>Bacteria</taxon>
        <taxon>Bacillati</taxon>
        <taxon>Actinomycetota</taxon>
        <taxon>Actinomycetes</taxon>
        <taxon>Kitasatosporales</taxon>
        <taxon>Streptomycetaceae</taxon>
        <taxon>Kitasatospora</taxon>
    </lineage>
</organism>
<comment type="similarity">
    <text evidence="2 5">Belongs to the RecX family.</text>
</comment>
<dbReference type="PANTHER" id="PTHR33602">
    <property type="entry name" value="REGULATORY PROTEIN RECX FAMILY PROTEIN"/>
    <property type="match status" value="1"/>
</dbReference>
<evidence type="ECO:0000259" key="7">
    <source>
        <dbReference type="Pfam" id="PF02631"/>
    </source>
</evidence>
<proteinExistence type="inferred from homology"/>
<dbReference type="EMBL" id="BAAALF010000163">
    <property type="protein sequence ID" value="GAA1264354.1"/>
    <property type="molecule type" value="Genomic_DNA"/>
</dbReference>
<dbReference type="InterPro" id="IPR053925">
    <property type="entry name" value="RecX_HTH_3rd"/>
</dbReference>
<dbReference type="InterPro" id="IPR053924">
    <property type="entry name" value="RecX_HTH_2nd"/>
</dbReference>
<dbReference type="Pfam" id="PF02631">
    <property type="entry name" value="RecX_HTH2"/>
    <property type="match status" value="1"/>
</dbReference>
<evidence type="ECO:0000256" key="6">
    <source>
        <dbReference type="SAM" id="MobiDB-lite"/>
    </source>
</evidence>
<evidence type="ECO:0000256" key="5">
    <source>
        <dbReference type="HAMAP-Rule" id="MF_01114"/>
    </source>
</evidence>
<dbReference type="Proteomes" id="UP001500037">
    <property type="component" value="Unassembled WGS sequence"/>
</dbReference>
<dbReference type="Pfam" id="PF21981">
    <property type="entry name" value="RecX_HTH3"/>
    <property type="match status" value="1"/>
</dbReference>
<gene>
    <name evidence="5" type="primary">recX</name>
    <name evidence="10" type="ORF">GCM10009665_62210</name>
</gene>
<feature type="compositionally biased region" description="Basic and acidic residues" evidence="6">
    <location>
        <begin position="124"/>
        <end position="143"/>
    </location>
</feature>
<keyword evidence="11" id="KW-1185">Reference proteome</keyword>
<reference evidence="10 11" key="1">
    <citation type="journal article" date="2019" name="Int. J. Syst. Evol. Microbiol.">
        <title>The Global Catalogue of Microorganisms (GCM) 10K type strain sequencing project: providing services to taxonomists for standard genome sequencing and annotation.</title>
        <authorList>
            <consortium name="The Broad Institute Genomics Platform"/>
            <consortium name="The Broad Institute Genome Sequencing Center for Infectious Disease"/>
            <person name="Wu L."/>
            <person name="Ma J."/>
        </authorList>
    </citation>
    <scope>NUCLEOTIDE SEQUENCE [LARGE SCALE GENOMIC DNA]</scope>
    <source>
        <strain evidence="10 11">JCM 13004</strain>
    </source>
</reference>
<dbReference type="Gene3D" id="1.10.10.10">
    <property type="entry name" value="Winged helix-like DNA-binding domain superfamily/Winged helix DNA-binding domain"/>
    <property type="match status" value="1"/>
</dbReference>
<dbReference type="InterPro" id="IPR036388">
    <property type="entry name" value="WH-like_DNA-bd_sf"/>
</dbReference>
<sequence>MGGESFEPAPATGAAAEPAPARRLTRAARSGADDGVHRPDWVVDAKREQEGERPDWVVDAKPSQDAPAPGAGRGARSGGRRTSAGTRTGGARSGGTRSGGERGDAERGDGERGRRSGREPGGGRSRERGAGGRARATDEVETDPAARARDICLRLLTGNAKTRKQLADALRKREIPDEVAEQVLGRFEEVGLIDDAAFAAAWVESRHAGRGLARRALAQELRTRGVAGAVVEEAVAQLDPEDEAVAARALVERKLRSTAGLERQARMRRLVGMLARRGYPQGVAFRVVREALDAAGESSEELEDWSLG</sequence>
<dbReference type="Pfam" id="PF21982">
    <property type="entry name" value="RecX_HTH1"/>
    <property type="match status" value="1"/>
</dbReference>
<evidence type="ECO:0000256" key="1">
    <source>
        <dbReference type="ARBA" id="ARBA00004496"/>
    </source>
</evidence>
<feature type="compositionally biased region" description="Gly residues" evidence="6">
    <location>
        <begin position="87"/>
        <end position="98"/>
    </location>
</feature>
<evidence type="ECO:0000256" key="4">
    <source>
        <dbReference type="ARBA" id="ARBA00022490"/>
    </source>
</evidence>
<comment type="function">
    <text evidence="5">Modulates RecA activity.</text>
</comment>
<name>A0ABN1WVD8_9ACTN</name>
<dbReference type="PANTHER" id="PTHR33602:SF1">
    <property type="entry name" value="REGULATORY PROTEIN RECX FAMILY PROTEIN"/>
    <property type="match status" value="1"/>
</dbReference>
<feature type="compositionally biased region" description="Basic and acidic residues" evidence="6">
    <location>
        <begin position="99"/>
        <end position="118"/>
    </location>
</feature>
<feature type="domain" description="RecX second three-helical" evidence="7">
    <location>
        <begin position="194"/>
        <end position="234"/>
    </location>
</feature>
<feature type="region of interest" description="Disordered" evidence="6">
    <location>
        <begin position="1"/>
        <end position="143"/>
    </location>
</feature>
<dbReference type="NCBIfam" id="NF001061">
    <property type="entry name" value="PRK00117.5-1"/>
    <property type="match status" value="1"/>
</dbReference>
<feature type="domain" description="RecX first three-helical" evidence="9">
    <location>
        <begin position="148"/>
        <end position="186"/>
    </location>
</feature>
<evidence type="ECO:0000313" key="10">
    <source>
        <dbReference type="EMBL" id="GAA1264354.1"/>
    </source>
</evidence>
<evidence type="ECO:0000259" key="8">
    <source>
        <dbReference type="Pfam" id="PF21981"/>
    </source>
</evidence>
<dbReference type="InterPro" id="IPR003783">
    <property type="entry name" value="Regulatory_RecX"/>
</dbReference>
<evidence type="ECO:0000313" key="11">
    <source>
        <dbReference type="Proteomes" id="UP001500037"/>
    </source>
</evidence>
<feature type="domain" description="RecX third three-helical" evidence="8">
    <location>
        <begin position="241"/>
        <end position="288"/>
    </location>
</feature>
<evidence type="ECO:0000256" key="3">
    <source>
        <dbReference type="ARBA" id="ARBA00018111"/>
    </source>
</evidence>
<evidence type="ECO:0000259" key="9">
    <source>
        <dbReference type="Pfam" id="PF21982"/>
    </source>
</evidence>
<feature type="compositionally biased region" description="Low complexity" evidence="6">
    <location>
        <begin position="7"/>
        <end position="22"/>
    </location>
</feature>
<evidence type="ECO:0000256" key="2">
    <source>
        <dbReference type="ARBA" id="ARBA00009695"/>
    </source>
</evidence>
<dbReference type="InterPro" id="IPR053926">
    <property type="entry name" value="RecX_HTH_1st"/>
</dbReference>
<keyword evidence="4 5" id="KW-0963">Cytoplasm</keyword>
<feature type="compositionally biased region" description="Basic and acidic residues" evidence="6">
    <location>
        <begin position="31"/>
        <end position="58"/>
    </location>
</feature>
<comment type="subcellular location">
    <subcellularLocation>
        <location evidence="1 5">Cytoplasm</location>
    </subcellularLocation>
</comment>